<evidence type="ECO:0000256" key="9">
    <source>
        <dbReference type="PIRNR" id="PIRNR004862"/>
    </source>
</evidence>
<dbReference type="PANTHER" id="PTHR30046">
    <property type="entry name" value="FLAGELLAR M-RING PROTEIN"/>
    <property type="match status" value="1"/>
</dbReference>
<keyword evidence="5 11" id="KW-0812">Transmembrane</keyword>
<dbReference type="InterPro" id="IPR006182">
    <property type="entry name" value="FliF_N_dom"/>
</dbReference>
<comment type="similarity">
    <text evidence="3 9">Belongs to the FliF family.</text>
</comment>
<evidence type="ECO:0000256" key="3">
    <source>
        <dbReference type="ARBA" id="ARBA00007971"/>
    </source>
</evidence>
<feature type="domain" description="Flagellar M-ring C-terminal" evidence="13">
    <location>
        <begin position="263"/>
        <end position="400"/>
    </location>
</feature>
<protein>
    <recommendedName>
        <fullName evidence="9">Flagellar M-ring protein</fullName>
    </recommendedName>
</protein>
<accession>A0ABW0HN10</accession>
<organism evidence="14 15">
    <name type="scientific">Cohnella soli</name>
    <dbReference type="NCBI Taxonomy" id="425005"/>
    <lineage>
        <taxon>Bacteria</taxon>
        <taxon>Bacillati</taxon>
        <taxon>Bacillota</taxon>
        <taxon>Bacilli</taxon>
        <taxon>Bacillales</taxon>
        <taxon>Paenibacillaceae</taxon>
        <taxon>Cohnella</taxon>
    </lineage>
</organism>
<dbReference type="InterPro" id="IPR045851">
    <property type="entry name" value="AMP-bd_C_sf"/>
</dbReference>
<dbReference type="Pfam" id="PF08345">
    <property type="entry name" value="YscJ_FliF_C"/>
    <property type="match status" value="1"/>
</dbReference>
<dbReference type="PIRSF" id="PIRSF004862">
    <property type="entry name" value="FliF"/>
    <property type="match status" value="1"/>
</dbReference>
<evidence type="ECO:0000256" key="11">
    <source>
        <dbReference type="SAM" id="Phobius"/>
    </source>
</evidence>
<evidence type="ECO:0000256" key="6">
    <source>
        <dbReference type="ARBA" id="ARBA00022989"/>
    </source>
</evidence>
<feature type="domain" description="Flagellar M-ring N-terminal" evidence="12">
    <location>
        <begin position="46"/>
        <end position="223"/>
    </location>
</feature>
<dbReference type="InterPro" id="IPR013556">
    <property type="entry name" value="Flag_M-ring_C"/>
</dbReference>
<evidence type="ECO:0000259" key="12">
    <source>
        <dbReference type="Pfam" id="PF01514"/>
    </source>
</evidence>
<feature type="compositionally biased region" description="Low complexity" evidence="10">
    <location>
        <begin position="338"/>
        <end position="349"/>
    </location>
</feature>
<evidence type="ECO:0000256" key="5">
    <source>
        <dbReference type="ARBA" id="ARBA00022692"/>
    </source>
</evidence>
<evidence type="ECO:0000256" key="4">
    <source>
        <dbReference type="ARBA" id="ARBA00022475"/>
    </source>
</evidence>
<evidence type="ECO:0000256" key="1">
    <source>
        <dbReference type="ARBA" id="ARBA00004117"/>
    </source>
</evidence>
<keyword evidence="4" id="KW-1003">Cell membrane</keyword>
<keyword evidence="14" id="KW-0282">Flagellum</keyword>
<reference evidence="15" key="1">
    <citation type="journal article" date="2019" name="Int. J. Syst. Evol. Microbiol.">
        <title>The Global Catalogue of Microorganisms (GCM) 10K type strain sequencing project: providing services to taxonomists for standard genome sequencing and annotation.</title>
        <authorList>
            <consortium name="The Broad Institute Genomics Platform"/>
            <consortium name="The Broad Institute Genome Sequencing Center for Infectious Disease"/>
            <person name="Wu L."/>
            <person name="Ma J."/>
        </authorList>
    </citation>
    <scope>NUCLEOTIDE SEQUENCE [LARGE SCALE GENOMIC DNA]</scope>
    <source>
        <strain evidence="15">CGMCC 1.18575</strain>
    </source>
</reference>
<comment type="function">
    <text evidence="9">The M ring may be actively involved in energy transduction.</text>
</comment>
<dbReference type="EMBL" id="JBHSMI010000008">
    <property type="protein sequence ID" value="MFC5401933.1"/>
    <property type="molecule type" value="Genomic_DNA"/>
</dbReference>
<dbReference type="Pfam" id="PF01514">
    <property type="entry name" value="YscJ_FliF"/>
    <property type="match status" value="1"/>
</dbReference>
<evidence type="ECO:0000256" key="8">
    <source>
        <dbReference type="ARBA" id="ARBA00023143"/>
    </source>
</evidence>
<keyword evidence="7 11" id="KW-0472">Membrane</keyword>
<keyword evidence="14" id="KW-0969">Cilium</keyword>
<dbReference type="InterPro" id="IPR000067">
    <property type="entry name" value="FlgMring_FliF"/>
</dbReference>
<dbReference type="NCBIfam" id="TIGR00206">
    <property type="entry name" value="fliF"/>
    <property type="match status" value="1"/>
</dbReference>
<dbReference type="Gene3D" id="3.30.300.30">
    <property type="match status" value="1"/>
</dbReference>
<name>A0ABW0HN10_9BACL</name>
<evidence type="ECO:0000313" key="15">
    <source>
        <dbReference type="Proteomes" id="UP001596113"/>
    </source>
</evidence>
<evidence type="ECO:0000259" key="13">
    <source>
        <dbReference type="Pfam" id="PF08345"/>
    </source>
</evidence>
<evidence type="ECO:0000256" key="7">
    <source>
        <dbReference type="ARBA" id="ARBA00023136"/>
    </source>
</evidence>
<evidence type="ECO:0000256" key="10">
    <source>
        <dbReference type="SAM" id="MobiDB-lite"/>
    </source>
</evidence>
<comment type="caution">
    <text evidence="14">The sequence shown here is derived from an EMBL/GenBank/DDBJ whole genome shotgun (WGS) entry which is preliminary data.</text>
</comment>
<dbReference type="PRINTS" id="PR01009">
    <property type="entry name" value="FLGMRINGFLIF"/>
</dbReference>
<feature type="transmembrane region" description="Helical" evidence="11">
    <location>
        <begin position="25"/>
        <end position="45"/>
    </location>
</feature>
<evidence type="ECO:0000313" key="14">
    <source>
        <dbReference type="EMBL" id="MFC5401933.1"/>
    </source>
</evidence>
<dbReference type="InterPro" id="IPR043427">
    <property type="entry name" value="YscJ/FliF"/>
</dbReference>
<sequence length="524" mass="56490">MNEKWARVQEKLLGFWNQYSKTQKWVLASTAALLLFAIILLTYLFTRTEYEVAFSNLDSADAASIMEELDKGGISYKLGDAGTSISVPSASASRVKVDIGSKGLVQSGSVGSFAKMSESSSALGMTEDEFKVKYLNALNGEVQQLLMSKQGISRVKALVTLPEESVFLNDSDKEKANAAVVITFKPGFRPKQEEVDSYYNLVKSAVPNLSVKDITITSSTGDLQPSDALGGEGGTSLGGTYQNQFEIQSQFENTIKRNITNFLNKIVGPDNMVVSVVSTLNFDKKQSTEQLVQPLPNNDNKGIVIGEQNQSETYQGADGKSGGVAGVGETDVSNYPASGSSGSSSSEKVSSTINYEVNRITNNIDYGPYKVKDISINVGVDSTNMTPERLTEIQNVLRSSARTLLADSGLELTDEALAQRVTVLSQPFSQLDGSGGGTTPSSFWLAGAGLLALALLGGGGYLIYRRRKAAREAEELAALPKVEMPTIDLDGVANESQVRKQLESLAKRKPDEFVNLLRTWLVDE</sequence>
<proteinExistence type="inferred from homology"/>
<keyword evidence="6 11" id="KW-1133">Transmembrane helix</keyword>
<dbReference type="RefSeq" id="WP_378129893.1">
    <property type="nucleotide sequence ID" value="NZ_JBHSMI010000008.1"/>
</dbReference>
<dbReference type="Proteomes" id="UP001596113">
    <property type="component" value="Unassembled WGS sequence"/>
</dbReference>
<feature type="region of interest" description="Disordered" evidence="10">
    <location>
        <begin position="311"/>
        <end position="349"/>
    </location>
</feature>
<gene>
    <name evidence="14" type="primary">fliF</name>
    <name evidence="14" type="ORF">ACFPOF_04220</name>
</gene>
<feature type="transmembrane region" description="Helical" evidence="11">
    <location>
        <begin position="443"/>
        <end position="464"/>
    </location>
</feature>
<dbReference type="PANTHER" id="PTHR30046:SF0">
    <property type="entry name" value="FLAGELLAR M-RING PROTEIN"/>
    <property type="match status" value="1"/>
</dbReference>
<keyword evidence="14" id="KW-0966">Cell projection</keyword>
<keyword evidence="15" id="KW-1185">Reference proteome</keyword>
<keyword evidence="8 9" id="KW-0975">Bacterial flagellum</keyword>
<comment type="subcellular location">
    <subcellularLocation>
        <location evidence="1 9">Bacterial flagellum basal body</location>
    </subcellularLocation>
    <subcellularLocation>
        <location evidence="2">Cell membrane</location>
        <topology evidence="2">Multi-pass membrane protein</topology>
    </subcellularLocation>
</comment>
<evidence type="ECO:0000256" key="2">
    <source>
        <dbReference type="ARBA" id="ARBA00004651"/>
    </source>
</evidence>